<reference evidence="2 3" key="1">
    <citation type="submission" date="2016-06" db="EMBL/GenBank/DDBJ databases">
        <authorList>
            <person name="Kjaerup R.B."/>
            <person name="Dalgaard T.S."/>
            <person name="Juul-Madsen H.R."/>
        </authorList>
    </citation>
    <scope>NUCLEOTIDE SEQUENCE [LARGE SCALE GENOMIC DNA]</scope>
    <source>
        <strain evidence="2 3">DSM 43821</strain>
    </source>
</reference>
<feature type="transmembrane region" description="Helical" evidence="1">
    <location>
        <begin position="16"/>
        <end position="36"/>
    </location>
</feature>
<feature type="transmembrane region" description="Helical" evidence="1">
    <location>
        <begin position="56"/>
        <end position="73"/>
    </location>
</feature>
<feature type="transmembrane region" description="Helical" evidence="1">
    <location>
        <begin position="186"/>
        <end position="204"/>
    </location>
</feature>
<dbReference type="EMBL" id="LT607410">
    <property type="protein sequence ID" value="SCF18357.1"/>
    <property type="molecule type" value="Genomic_DNA"/>
</dbReference>
<feature type="transmembrane region" description="Helical" evidence="1">
    <location>
        <begin position="80"/>
        <end position="100"/>
    </location>
</feature>
<proteinExistence type="predicted"/>
<feature type="transmembrane region" description="Helical" evidence="1">
    <location>
        <begin position="115"/>
        <end position="135"/>
    </location>
</feature>
<gene>
    <name evidence="2" type="ORF">GA0074696_3248</name>
</gene>
<name>A0A1C4YCB2_9ACTN</name>
<sequence length="221" mass="23212">MGPSQDIVTVRRLRRGIGVVGIAMPFVLTLGNALFAGRLTLLESISGAYHTGVRDVFVGSMCAIGVFLVCYRYRPLDDVLSSVGGALAVAVALFPTASGARDDPVSATDILVGRVHQVCAAALFLLLAGFCLFLFTRTDPAVVPVTPEKVLRNRVYRVCGVIIVAAVALAPVSTVLPDSVQDAVKPVFWCETVAVLAFGVAWLVKGEAIIRDGSGRGADPT</sequence>
<evidence type="ECO:0008006" key="4">
    <source>
        <dbReference type="Google" id="ProtNLM"/>
    </source>
</evidence>
<dbReference type="RefSeq" id="WP_088961861.1">
    <property type="nucleotide sequence ID" value="NZ_LT607410.1"/>
</dbReference>
<feature type="transmembrane region" description="Helical" evidence="1">
    <location>
        <begin position="155"/>
        <end position="174"/>
    </location>
</feature>
<evidence type="ECO:0000256" key="1">
    <source>
        <dbReference type="SAM" id="Phobius"/>
    </source>
</evidence>
<dbReference type="AlphaFoldDB" id="A0A1C4YCB2"/>
<accession>A0A1C4YCB2</accession>
<dbReference type="Proteomes" id="UP000198228">
    <property type="component" value="Chromosome I"/>
</dbReference>
<keyword evidence="1" id="KW-0812">Transmembrane</keyword>
<evidence type="ECO:0000313" key="3">
    <source>
        <dbReference type="Proteomes" id="UP000198228"/>
    </source>
</evidence>
<evidence type="ECO:0000313" key="2">
    <source>
        <dbReference type="EMBL" id="SCF18357.1"/>
    </source>
</evidence>
<organism evidence="2 3">
    <name type="scientific">Micromonospora purpureochromogenes</name>
    <dbReference type="NCBI Taxonomy" id="47872"/>
    <lineage>
        <taxon>Bacteria</taxon>
        <taxon>Bacillati</taxon>
        <taxon>Actinomycetota</taxon>
        <taxon>Actinomycetes</taxon>
        <taxon>Micromonosporales</taxon>
        <taxon>Micromonosporaceae</taxon>
        <taxon>Micromonospora</taxon>
    </lineage>
</organism>
<keyword evidence="1" id="KW-0472">Membrane</keyword>
<keyword evidence="1" id="KW-1133">Transmembrane helix</keyword>
<protein>
    <recommendedName>
        <fullName evidence="4">DUF998 domain-containing protein</fullName>
    </recommendedName>
</protein>